<evidence type="ECO:0000256" key="3">
    <source>
        <dbReference type="ARBA" id="ARBA00022553"/>
    </source>
</evidence>
<dbReference type="SMART" id="SM00387">
    <property type="entry name" value="HATPase_c"/>
    <property type="match status" value="1"/>
</dbReference>
<dbReference type="PROSITE" id="PS50005">
    <property type="entry name" value="TPR"/>
    <property type="match status" value="1"/>
</dbReference>
<dbReference type="SUPFAM" id="SSF52172">
    <property type="entry name" value="CheY-like"/>
    <property type="match status" value="1"/>
</dbReference>
<dbReference type="Pfam" id="PF00072">
    <property type="entry name" value="Response_reg"/>
    <property type="match status" value="1"/>
</dbReference>
<keyword evidence="8" id="KW-0812">Transmembrane</keyword>
<evidence type="ECO:0000256" key="8">
    <source>
        <dbReference type="SAM" id="Phobius"/>
    </source>
</evidence>
<reference evidence="11 12" key="1">
    <citation type="submission" date="2020-03" db="EMBL/GenBank/DDBJ databases">
        <title>Salinimicrobium sp. nov, isolated from SCS.</title>
        <authorList>
            <person name="Cao W.R."/>
        </authorList>
    </citation>
    <scope>NUCLEOTIDE SEQUENCE [LARGE SCALE GENOMIC DNA]</scope>
    <source>
        <strain evidence="12">J15B91</strain>
    </source>
</reference>
<evidence type="ECO:0000256" key="2">
    <source>
        <dbReference type="ARBA" id="ARBA00012438"/>
    </source>
</evidence>
<dbReference type="SUPFAM" id="SSF48452">
    <property type="entry name" value="TPR-like"/>
    <property type="match status" value="1"/>
</dbReference>
<feature type="coiled-coil region" evidence="7">
    <location>
        <begin position="253"/>
        <end position="280"/>
    </location>
</feature>
<dbReference type="CDD" id="cd17546">
    <property type="entry name" value="REC_hyHK_CKI1_RcsC-like"/>
    <property type="match status" value="1"/>
</dbReference>
<feature type="domain" description="Histidine kinase" evidence="9">
    <location>
        <begin position="287"/>
        <end position="506"/>
    </location>
</feature>
<feature type="transmembrane region" description="Helical" evidence="8">
    <location>
        <begin position="228"/>
        <end position="247"/>
    </location>
</feature>
<dbReference type="InterPro" id="IPR004358">
    <property type="entry name" value="Sig_transdc_His_kin-like_C"/>
</dbReference>
<dbReference type="Pfam" id="PF02518">
    <property type="entry name" value="HATPase_c"/>
    <property type="match status" value="1"/>
</dbReference>
<dbReference type="Gene3D" id="1.25.40.10">
    <property type="entry name" value="Tetratricopeptide repeat domain"/>
    <property type="match status" value="1"/>
</dbReference>
<proteinExistence type="predicted"/>
<evidence type="ECO:0000259" key="10">
    <source>
        <dbReference type="PROSITE" id="PS50110"/>
    </source>
</evidence>
<keyword evidence="6" id="KW-0802">TPR repeat</keyword>
<dbReference type="Gene3D" id="1.10.287.130">
    <property type="match status" value="1"/>
</dbReference>
<dbReference type="InterPro" id="IPR005467">
    <property type="entry name" value="His_kinase_dom"/>
</dbReference>
<dbReference type="Gene3D" id="3.40.50.2300">
    <property type="match status" value="1"/>
</dbReference>
<dbReference type="Proteomes" id="UP000703674">
    <property type="component" value="Unassembled WGS sequence"/>
</dbReference>
<keyword evidence="4" id="KW-0902">Two-component regulatory system</keyword>
<keyword evidence="12" id="KW-1185">Reference proteome</keyword>
<protein>
    <recommendedName>
        <fullName evidence="2">histidine kinase</fullName>
        <ecNumber evidence="2">2.7.13.3</ecNumber>
    </recommendedName>
</protein>
<dbReference type="InterPro" id="IPR003594">
    <property type="entry name" value="HATPase_dom"/>
</dbReference>
<dbReference type="EC" id="2.7.13.3" evidence="2"/>
<feature type="domain" description="Response regulatory" evidence="10">
    <location>
        <begin position="530"/>
        <end position="644"/>
    </location>
</feature>
<dbReference type="InterPro" id="IPR003661">
    <property type="entry name" value="HisK_dim/P_dom"/>
</dbReference>
<name>A0ABX1CWK2_9FLAO</name>
<evidence type="ECO:0000256" key="6">
    <source>
        <dbReference type="PROSITE-ProRule" id="PRU00339"/>
    </source>
</evidence>
<dbReference type="SMART" id="SM00388">
    <property type="entry name" value="HisKA"/>
    <property type="match status" value="1"/>
</dbReference>
<dbReference type="EMBL" id="JAAVJR010000001">
    <property type="protein sequence ID" value="NJW51734.1"/>
    <property type="molecule type" value="Genomic_DNA"/>
</dbReference>
<organism evidence="11 12">
    <name type="scientific">Salinimicrobium oceani</name>
    <dbReference type="NCBI Taxonomy" id="2722702"/>
    <lineage>
        <taxon>Bacteria</taxon>
        <taxon>Pseudomonadati</taxon>
        <taxon>Bacteroidota</taxon>
        <taxon>Flavobacteriia</taxon>
        <taxon>Flavobacteriales</taxon>
        <taxon>Flavobacteriaceae</taxon>
        <taxon>Salinimicrobium</taxon>
    </lineage>
</organism>
<accession>A0ABX1CWK2</accession>
<evidence type="ECO:0000256" key="1">
    <source>
        <dbReference type="ARBA" id="ARBA00000085"/>
    </source>
</evidence>
<keyword evidence="8" id="KW-1133">Transmembrane helix</keyword>
<dbReference type="SUPFAM" id="SSF47384">
    <property type="entry name" value="Homodimeric domain of signal transducing histidine kinase"/>
    <property type="match status" value="1"/>
</dbReference>
<dbReference type="PANTHER" id="PTHR45339">
    <property type="entry name" value="HYBRID SIGNAL TRANSDUCTION HISTIDINE KINASE J"/>
    <property type="match status" value="1"/>
</dbReference>
<keyword evidence="7" id="KW-0175">Coiled coil</keyword>
<gene>
    <name evidence="11" type="ORF">HC175_02230</name>
</gene>
<dbReference type="Gene3D" id="3.30.565.10">
    <property type="entry name" value="Histidine kinase-like ATPase, C-terminal domain"/>
    <property type="match status" value="1"/>
</dbReference>
<feature type="repeat" description="TPR" evidence="6">
    <location>
        <begin position="110"/>
        <end position="143"/>
    </location>
</feature>
<keyword evidence="3 5" id="KW-0597">Phosphoprotein</keyword>
<evidence type="ECO:0000313" key="11">
    <source>
        <dbReference type="EMBL" id="NJW51734.1"/>
    </source>
</evidence>
<dbReference type="PROSITE" id="PS50110">
    <property type="entry name" value="RESPONSE_REGULATORY"/>
    <property type="match status" value="1"/>
</dbReference>
<dbReference type="PANTHER" id="PTHR45339:SF1">
    <property type="entry name" value="HYBRID SIGNAL TRANSDUCTION HISTIDINE KINASE J"/>
    <property type="match status" value="1"/>
</dbReference>
<dbReference type="CDD" id="cd16922">
    <property type="entry name" value="HATPase_EvgS-ArcB-TorS-like"/>
    <property type="match status" value="1"/>
</dbReference>
<comment type="catalytic activity">
    <reaction evidence="1">
        <text>ATP + protein L-histidine = ADP + protein N-phospho-L-histidine.</text>
        <dbReference type="EC" id="2.7.13.3"/>
    </reaction>
</comment>
<dbReference type="Pfam" id="PF00512">
    <property type="entry name" value="HisKA"/>
    <property type="match status" value="1"/>
</dbReference>
<evidence type="ECO:0000259" key="9">
    <source>
        <dbReference type="PROSITE" id="PS50109"/>
    </source>
</evidence>
<dbReference type="InterPro" id="IPR011990">
    <property type="entry name" value="TPR-like_helical_dom_sf"/>
</dbReference>
<dbReference type="PRINTS" id="PR00344">
    <property type="entry name" value="BCTRLSENSOR"/>
</dbReference>
<dbReference type="InterPro" id="IPR036097">
    <property type="entry name" value="HisK_dim/P_sf"/>
</dbReference>
<comment type="caution">
    <text evidence="11">The sequence shown here is derived from an EMBL/GenBank/DDBJ whole genome shotgun (WGS) entry which is preliminary data.</text>
</comment>
<dbReference type="InterPro" id="IPR001789">
    <property type="entry name" value="Sig_transdc_resp-reg_receiver"/>
</dbReference>
<evidence type="ECO:0000256" key="7">
    <source>
        <dbReference type="SAM" id="Coils"/>
    </source>
</evidence>
<evidence type="ECO:0000313" key="12">
    <source>
        <dbReference type="Proteomes" id="UP000703674"/>
    </source>
</evidence>
<evidence type="ECO:0000256" key="5">
    <source>
        <dbReference type="PROSITE-ProRule" id="PRU00169"/>
    </source>
</evidence>
<dbReference type="SMART" id="SM00448">
    <property type="entry name" value="REC"/>
    <property type="match status" value="1"/>
</dbReference>
<feature type="modified residue" description="4-aspartylphosphate" evidence="5">
    <location>
        <position position="579"/>
    </location>
</feature>
<evidence type="ECO:0000256" key="4">
    <source>
        <dbReference type="ARBA" id="ARBA00023012"/>
    </source>
</evidence>
<dbReference type="Pfam" id="PF13181">
    <property type="entry name" value="TPR_8"/>
    <property type="match status" value="1"/>
</dbReference>
<dbReference type="InterPro" id="IPR036890">
    <property type="entry name" value="HATPase_C_sf"/>
</dbReference>
<sequence length="649" mass="74254">MLEDTARAKENYLKALEYAKSSKNDTLLWYAYNNLGNIYSSNKNTVSKGFDFYKKAIEIASRNPDQSQVLVPVVNIAWTLLENGMFERAFPYLEQASQIFTEDEGGEAKSNLYTLYGMYYSGKEDYGKAKDYFLKGISLAEKNSFIVEASFAYEEYAKMLKNSGNADEAYIALTKHQEYREQLFAREKNLQREAVYELFETEEYKKNLEAARREQLYKDEVLEKTQQISAIMVVSLVVMFFFLILLFRNNGIRKKLISQLKEKNIELKSAKDEAERLSTLKTRFFSTVSHELRTPLYGVVGLTSLLLEENQNKEQEEDLKSLKFSADYLLALINDVLQMNKMESNLVHLENNTFNIHELFQGIIKTFETTRNNRMVNIELNVDPGIPYLVGDSMRLSQIMMNLLGNAVKFTEKGKVWIKAETVNCKDGRCRIYFEVGDTGIGIPKNKQEEIFEEFSQLKIQNLNYQGTGLGLPIVKKLLQLFDSEIQLESVEGEGSVFSFEINFEQGAENESIRHLGGASPETLPQLLKKILIVDDNRINQVVTQRILKKKDFECLVASSGEEALEILKVQTVDVVLMDVNMPGMNGMETTMKIREFNPDVPVIALTAVEVGEMKEEILKAGMNDIINKPYNIPQFFDTIFKNLLEPVA</sequence>
<dbReference type="SMART" id="SM00028">
    <property type="entry name" value="TPR"/>
    <property type="match status" value="3"/>
</dbReference>
<keyword evidence="8" id="KW-0472">Membrane</keyword>
<dbReference type="InterPro" id="IPR019734">
    <property type="entry name" value="TPR_rpt"/>
</dbReference>
<dbReference type="CDD" id="cd00082">
    <property type="entry name" value="HisKA"/>
    <property type="match status" value="1"/>
</dbReference>
<dbReference type="SUPFAM" id="SSF55874">
    <property type="entry name" value="ATPase domain of HSP90 chaperone/DNA topoisomerase II/histidine kinase"/>
    <property type="match status" value="1"/>
</dbReference>
<dbReference type="PROSITE" id="PS50109">
    <property type="entry name" value="HIS_KIN"/>
    <property type="match status" value="1"/>
</dbReference>
<dbReference type="InterPro" id="IPR011006">
    <property type="entry name" value="CheY-like_superfamily"/>
</dbReference>